<feature type="region of interest" description="Disordered" evidence="1">
    <location>
        <begin position="165"/>
        <end position="187"/>
    </location>
</feature>
<dbReference type="GO" id="GO:0003697">
    <property type="term" value="F:single-stranded DNA binding"/>
    <property type="evidence" value="ECO:0007669"/>
    <property type="project" value="InterPro"/>
</dbReference>
<dbReference type="AlphaFoldDB" id="A0A3F3HDR5"/>
<dbReference type="InterPro" id="IPR013610">
    <property type="entry name" value="ArdC_N"/>
</dbReference>
<sequence length="558" mass="63991">MEVKYLNPKFLAEEMARTGSYQFDLKANRLYVGIYDQKTGWFIPLEGRLSSRAPRDGVFETPFPNHNPHLKRPGLNLQKAIFIEKESALIGIDNTLPRDQYQFIQQHLTQIEAQLKAYTKRIIQLPNRHPNLTMSTVPFYPKGIEKLLHQRVDRFGLEGPVTHYHEANTTSKEEKKNMNQRTQDTDPKQLAKDILAKVQQEPEQSGDLVLDNQDEELDDNLQEIIQGKDTKRLNRYLKRGLSKYRQSDYLKSYLKFAAQFPQYSSRNQRLLHEQAPDARQVASFQQWKNMGNPIKKGAKSLRIWAPVTVIQKDPEGQPVLDENGQKKRDTYYKLVPVFDQTQVTDPKKIIQPVKPIEGELDTPNHPDRFEKAMQIVTGLTTAKVAFGAMPPNHPQANGYFNTAQKTIVLKNGLSQNQTIHTLLHEVAHSRLHQNETAEFGSEAYQRGEFAAESVAFILSEKLGIDTQEYSFGYLDNWTQDDPKLEKLTDVFEQISSEAKTLADEIDERLITLQTQSEHQKMLQTVVQPNLEKTNEARSEVTKEPTPSENLTQATGPKM</sequence>
<feature type="region of interest" description="Disordered" evidence="1">
    <location>
        <begin position="530"/>
        <end position="558"/>
    </location>
</feature>
<evidence type="ECO:0000259" key="3">
    <source>
        <dbReference type="Pfam" id="PF18818"/>
    </source>
</evidence>
<gene>
    <name evidence="4" type="primary">ltrC</name>
    <name evidence="4" type="ORF">FTRO_0160030</name>
</gene>
<feature type="domain" description="Polyvalent protein metallopeptidase" evidence="3">
    <location>
        <begin position="416"/>
        <end position="478"/>
    </location>
</feature>
<dbReference type="Pfam" id="PF08401">
    <property type="entry name" value="ArdcN"/>
    <property type="match status" value="1"/>
</dbReference>
<accession>A0A3F3HDR5</accession>
<dbReference type="Proteomes" id="UP000064514">
    <property type="component" value="Unassembled WGS sequence"/>
</dbReference>
<proteinExistence type="predicted"/>
<feature type="compositionally biased region" description="Basic and acidic residues" evidence="1">
    <location>
        <begin position="532"/>
        <end position="542"/>
    </location>
</feature>
<evidence type="ECO:0000313" key="4">
    <source>
        <dbReference type="EMBL" id="GAP04990.1"/>
    </source>
</evidence>
<reference evidence="4" key="1">
    <citation type="journal article" date="2015" name="BMC Genomics">
        <title>Comparative genomics of Fructobacillus spp. and Leuconostoc spp. reveals niche-specific evolution of Fructobacillus spp.</title>
        <authorList>
            <person name="Endo A."/>
            <person name="Tanizawa Y."/>
            <person name="Tanaka N."/>
            <person name="Maeno S."/>
            <person name="Kumar H."/>
            <person name="Shiwa Y."/>
            <person name="Okada S."/>
            <person name="Yoshikawa H."/>
            <person name="Dicks L."/>
            <person name="Nakagawa J."/>
            <person name="Arita M."/>
        </authorList>
    </citation>
    <scope>NUCLEOTIDE SEQUENCE [LARGE SCALE GENOMIC DNA]</scope>
    <source>
        <strain evidence="4">F214-1</strain>
    </source>
</reference>
<evidence type="ECO:0000256" key="1">
    <source>
        <dbReference type="SAM" id="MobiDB-lite"/>
    </source>
</evidence>
<feature type="compositionally biased region" description="Polar residues" evidence="1">
    <location>
        <begin position="544"/>
        <end position="558"/>
    </location>
</feature>
<feature type="domain" description="N-terminal" evidence="2">
    <location>
        <begin position="237"/>
        <end position="338"/>
    </location>
</feature>
<dbReference type="Pfam" id="PF18818">
    <property type="entry name" value="MPTase-PolyVal"/>
    <property type="match status" value="1"/>
</dbReference>
<organism evidence="4">
    <name type="scientific">Fructobacillus tropaeoli</name>
    <dbReference type="NCBI Taxonomy" id="709323"/>
    <lineage>
        <taxon>Bacteria</taxon>
        <taxon>Bacillati</taxon>
        <taxon>Bacillota</taxon>
        <taxon>Bacilli</taxon>
        <taxon>Lactobacillales</taxon>
        <taxon>Lactobacillaceae</taxon>
        <taxon>Fructobacillus</taxon>
    </lineage>
</organism>
<name>A0A3F3HDR5_9LACO</name>
<dbReference type="EMBL" id="DF968093">
    <property type="protein sequence ID" value="GAP04990.1"/>
    <property type="molecule type" value="Genomic_DNA"/>
</dbReference>
<protein>
    <submittedName>
        <fullName evidence="4">LtrC protein</fullName>
    </submittedName>
</protein>
<evidence type="ECO:0000259" key="2">
    <source>
        <dbReference type="Pfam" id="PF08401"/>
    </source>
</evidence>
<dbReference type="STRING" id="709323.GCA_001047135_01555"/>
<dbReference type="InterPro" id="IPR041459">
    <property type="entry name" value="MPTase-PolyVal"/>
</dbReference>
<dbReference type="RefSeq" id="WP_059394314.1">
    <property type="nucleotide sequence ID" value="NZ_DF968093.1"/>
</dbReference>